<keyword evidence="11" id="KW-1185">Reference proteome</keyword>
<accession>M2Z185</accession>
<keyword evidence="3 6" id="KW-0285">Flavoprotein</keyword>
<dbReference type="SUPFAM" id="SSF47203">
    <property type="entry name" value="Acyl-CoA dehydrogenase C-terminal domain-like"/>
    <property type="match status" value="1"/>
</dbReference>
<dbReference type="Pfam" id="PF02771">
    <property type="entry name" value="Acyl-CoA_dh_N"/>
    <property type="match status" value="1"/>
</dbReference>
<dbReference type="GO" id="GO:0050660">
    <property type="term" value="F:flavin adenine dinucleotide binding"/>
    <property type="evidence" value="ECO:0007669"/>
    <property type="project" value="InterPro"/>
</dbReference>
<keyword evidence="5 6" id="KW-0560">Oxidoreductase</keyword>
<dbReference type="InterPro" id="IPR046373">
    <property type="entry name" value="Acyl-CoA_Oxase/DH_mid-dom_sf"/>
</dbReference>
<dbReference type="Pfam" id="PF00441">
    <property type="entry name" value="Acyl-CoA_dh_1"/>
    <property type="match status" value="1"/>
</dbReference>
<feature type="domain" description="Acyl-CoA dehydrogenase/oxidase C-terminal" evidence="7">
    <location>
        <begin position="235"/>
        <end position="378"/>
    </location>
</feature>
<evidence type="ECO:0000256" key="3">
    <source>
        <dbReference type="ARBA" id="ARBA00022630"/>
    </source>
</evidence>
<feature type="domain" description="Acyl-CoA dehydrogenase/oxidase N-terminal" evidence="9">
    <location>
        <begin position="12"/>
        <end position="124"/>
    </location>
</feature>
<dbReference type="SUPFAM" id="SSF56645">
    <property type="entry name" value="Acyl-CoA dehydrogenase NM domain-like"/>
    <property type="match status" value="1"/>
</dbReference>
<dbReference type="Gene3D" id="2.40.110.10">
    <property type="entry name" value="Butyryl-CoA Dehydrogenase, subunit A, domain 2"/>
    <property type="match status" value="1"/>
</dbReference>
<dbReference type="RefSeq" id="WP_008621369.1">
    <property type="nucleotide sequence ID" value="NZ_AONQ01000087.1"/>
</dbReference>
<evidence type="ECO:0000313" key="10">
    <source>
        <dbReference type="EMBL" id="EME68030.1"/>
    </source>
</evidence>
<name>M2Z185_9PROT</name>
<dbReference type="InterPro" id="IPR037069">
    <property type="entry name" value="AcylCoA_DH/ox_N_sf"/>
</dbReference>
<comment type="similarity">
    <text evidence="2 6">Belongs to the acyl-CoA dehydrogenase family.</text>
</comment>
<reference evidence="10 11" key="1">
    <citation type="journal article" date="2014" name="Genome Announc.">
        <title>Draft Genome Sequence of Magnetospirillum sp. Strain SO-1, a Freshwater Magnetotactic Bacterium Isolated from the Ol'khovka River, Russia.</title>
        <authorList>
            <person name="Grouzdev D.S."/>
            <person name="Dziuba M.V."/>
            <person name="Sukhacheva M.S."/>
            <person name="Mardanov A.V."/>
            <person name="Beletskiy A.V."/>
            <person name="Kuznetsov B.B."/>
            <person name="Skryabin K.G."/>
        </authorList>
    </citation>
    <scope>NUCLEOTIDE SEQUENCE [LARGE SCALE GENOMIC DNA]</scope>
    <source>
        <strain evidence="10 11">SO-1</strain>
    </source>
</reference>
<organism evidence="10 11">
    <name type="scientific">Paramagnetospirillum caucaseum</name>
    <dbReference type="NCBI Taxonomy" id="1244869"/>
    <lineage>
        <taxon>Bacteria</taxon>
        <taxon>Pseudomonadati</taxon>
        <taxon>Pseudomonadota</taxon>
        <taxon>Alphaproteobacteria</taxon>
        <taxon>Rhodospirillales</taxon>
        <taxon>Magnetospirillaceae</taxon>
        <taxon>Paramagnetospirillum</taxon>
    </lineage>
</organism>
<dbReference type="InterPro" id="IPR036250">
    <property type="entry name" value="AcylCo_DH-like_C"/>
</dbReference>
<evidence type="ECO:0000256" key="4">
    <source>
        <dbReference type="ARBA" id="ARBA00022827"/>
    </source>
</evidence>
<dbReference type="PANTHER" id="PTHR43292">
    <property type="entry name" value="ACYL-COA DEHYDROGENASE"/>
    <property type="match status" value="1"/>
</dbReference>
<evidence type="ECO:0000256" key="1">
    <source>
        <dbReference type="ARBA" id="ARBA00001974"/>
    </source>
</evidence>
<dbReference type="AlphaFoldDB" id="M2Z185"/>
<dbReference type="GO" id="GO:0016627">
    <property type="term" value="F:oxidoreductase activity, acting on the CH-CH group of donors"/>
    <property type="evidence" value="ECO:0007669"/>
    <property type="project" value="InterPro"/>
</dbReference>
<feature type="domain" description="Acyl-CoA oxidase/dehydrogenase middle" evidence="8">
    <location>
        <begin position="128"/>
        <end position="223"/>
    </location>
</feature>
<evidence type="ECO:0000256" key="5">
    <source>
        <dbReference type="ARBA" id="ARBA00023002"/>
    </source>
</evidence>
<sequence>MNFRFEPLSLPPEAENLRCEVREFLTEALRGMPVERRADTWTGFDATFSKALGARGWIGMTWPKQFGGGERSALERYVMLEEVLAAGAPVAAHWFADRQSGPLLLRYGTEEQRRELLPGMAKGEVYFAVGMSEPNVGSDVASVRSRAKPADGGWVLNGAKIWSTFAHLSHYMIALVRTSGEAKDRHAGLSQVLIDLSAPGVTVRPITDITGGEHFNEVIFEDVRLPASAVIGREGDGWNQVMAELAYERSGPERYLSSLQALIQMVTVAAEGHGGDRLRVAIGKAMAHVAVLRQMSLSIAGQLQAGHAPNLEASLVKDLGTSFEQSLPEMLHDVLGLEPSLSGGDAERVHANLLQLAPCFSLRGGTREILRGIIARGLGLR</sequence>
<dbReference type="Pfam" id="PF02770">
    <property type="entry name" value="Acyl-CoA_dh_M"/>
    <property type="match status" value="1"/>
</dbReference>
<dbReference type="STRING" id="1244869.H261_20482"/>
<dbReference type="Gene3D" id="1.20.140.10">
    <property type="entry name" value="Butyryl-CoA Dehydrogenase, subunit A, domain 3"/>
    <property type="match status" value="1"/>
</dbReference>
<dbReference type="PANTHER" id="PTHR43292:SF4">
    <property type="entry name" value="ACYL-COA DEHYDROGENASE FADE34"/>
    <property type="match status" value="1"/>
</dbReference>
<gene>
    <name evidence="10" type="ORF">H261_20482</name>
</gene>
<evidence type="ECO:0000256" key="6">
    <source>
        <dbReference type="RuleBase" id="RU362125"/>
    </source>
</evidence>
<comment type="cofactor">
    <cofactor evidence="1 6">
        <name>FAD</name>
        <dbReference type="ChEBI" id="CHEBI:57692"/>
    </cofactor>
</comment>
<keyword evidence="4 6" id="KW-0274">FAD</keyword>
<dbReference type="OrthoDB" id="5510711at2"/>
<comment type="caution">
    <text evidence="10">The sequence shown here is derived from an EMBL/GenBank/DDBJ whole genome shotgun (WGS) entry which is preliminary data.</text>
</comment>
<protein>
    <submittedName>
        <fullName evidence="10">Acyl-CoA dehydrogenase domain-containing protein</fullName>
    </submittedName>
</protein>
<dbReference type="EMBL" id="AONQ01000087">
    <property type="protein sequence ID" value="EME68030.1"/>
    <property type="molecule type" value="Genomic_DNA"/>
</dbReference>
<dbReference type="InterPro" id="IPR009075">
    <property type="entry name" value="AcylCo_DH/oxidase_C"/>
</dbReference>
<evidence type="ECO:0000259" key="9">
    <source>
        <dbReference type="Pfam" id="PF02771"/>
    </source>
</evidence>
<dbReference type="InterPro" id="IPR009100">
    <property type="entry name" value="AcylCoA_DH/oxidase_NM_dom_sf"/>
</dbReference>
<proteinExistence type="inferred from homology"/>
<dbReference type="GO" id="GO:0005886">
    <property type="term" value="C:plasma membrane"/>
    <property type="evidence" value="ECO:0007669"/>
    <property type="project" value="TreeGrafter"/>
</dbReference>
<evidence type="ECO:0000259" key="7">
    <source>
        <dbReference type="Pfam" id="PF00441"/>
    </source>
</evidence>
<dbReference type="eggNOG" id="COG1960">
    <property type="taxonomic scope" value="Bacteria"/>
</dbReference>
<evidence type="ECO:0000256" key="2">
    <source>
        <dbReference type="ARBA" id="ARBA00009347"/>
    </source>
</evidence>
<dbReference type="InterPro" id="IPR006091">
    <property type="entry name" value="Acyl-CoA_Oxase/DH_mid-dom"/>
</dbReference>
<evidence type="ECO:0000313" key="11">
    <source>
        <dbReference type="Proteomes" id="UP000011744"/>
    </source>
</evidence>
<evidence type="ECO:0000259" key="8">
    <source>
        <dbReference type="Pfam" id="PF02770"/>
    </source>
</evidence>
<dbReference type="InterPro" id="IPR052161">
    <property type="entry name" value="Mycobact_Acyl-CoA_DH"/>
</dbReference>
<dbReference type="Proteomes" id="UP000011744">
    <property type="component" value="Unassembled WGS sequence"/>
</dbReference>
<dbReference type="PATRIC" id="fig|1244869.3.peg.4066"/>
<dbReference type="Gene3D" id="1.10.540.10">
    <property type="entry name" value="Acyl-CoA dehydrogenase/oxidase, N-terminal domain"/>
    <property type="match status" value="1"/>
</dbReference>
<dbReference type="InterPro" id="IPR013786">
    <property type="entry name" value="AcylCoA_DH/ox_N"/>
</dbReference>